<organism evidence="2 3">
    <name type="scientific">Ensifer oleiphilus</name>
    <dbReference type="NCBI Taxonomy" id="2742698"/>
    <lineage>
        <taxon>Bacteria</taxon>
        <taxon>Pseudomonadati</taxon>
        <taxon>Pseudomonadota</taxon>
        <taxon>Alphaproteobacteria</taxon>
        <taxon>Hyphomicrobiales</taxon>
        <taxon>Rhizobiaceae</taxon>
        <taxon>Sinorhizobium/Ensifer group</taxon>
        <taxon>Ensifer</taxon>
    </lineage>
</organism>
<dbReference type="Proteomes" id="UP000520198">
    <property type="component" value="Unassembled WGS sequence"/>
</dbReference>
<comment type="caution">
    <text evidence="2">The sequence shown here is derived from an EMBL/GenBank/DDBJ whole genome shotgun (WGS) entry which is preliminary data.</text>
</comment>
<gene>
    <name evidence="2" type="ORF">HT585_23285</name>
</gene>
<protein>
    <submittedName>
        <fullName evidence="2">Uncharacterized protein</fullName>
    </submittedName>
</protein>
<keyword evidence="1" id="KW-0732">Signal</keyword>
<reference evidence="2 3" key="1">
    <citation type="submission" date="2020-06" db="EMBL/GenBank/DDBJ databases">
        <authorList>
            <person name="Grouzdev D.S."/>
        </authorList>
    </citation>
    <scope>NUCLEOTIDE SEQUENCE [LARGE SCALE GENOMIC DNA]</scope>
    <source>
        <strain evidence="2 3">HO-A22</strain>
    </source>
</reference>
<dbReference type="AlphaFoldDB" id="A0A7Y6QA35"/>
<dbReference type="EMBL" id="JABWDU010000007">
    <property type="protein sequence ID" value="NVD41796.1"/>
    <property type="molecule type" value="Genomic_DNA"/>
</dbReference>
<feature type="chain" id="PRO_5031420541" evidence="1">
    <location>
        <begin position="24"/>
        <end position="108"/>
    </location>
</feature>
<proteinExistence type="predicted"/>
<sequence length="108" mass="12981">MKRLLSVFAAIGLAASFAMPLSAAPVFVPKPEQVQTNTVEQVKHRGHRHWRADRRWDRRHAWRDCRYYGGCYPRHYGYYGGYRDRGYYGYNDNYRYQRRSGVTVYFNF</sequence>
<name>A0A7Y6QA35_9HYPH</name>
<evidence type="ECO:0000313" key="3">
    <source>
        <dbReference type="Proteomes" id="UP000520198"/>
    </source>
</evidence>
<evidence type="ECO:0000313" key="2">
    <source>
        <dbReference type="EMBL" id="NVD41796.1"/>
    </source>
</evidence>
<evidence type="ECO:0000256" key="1">
    <source>
        <dbReference type="SAM" id="SignalP"/>
    </source>
</evidence>
<feature type="signal peptide" evidence="1">
    <location>
        <begin position="1"/>
        <end position="23"/>
    </location>
</feature>
<keyword evidence="3" id="KW-1185">Reference proteome</keyword>
<accession>A0A7Y6QA35</accession>
<dbReference type="RefSeq" id="WP_176355185.1">
    <property type="nucleotide sequence ID" value="NZ_JABWDU010000007.1"/>
</dbReference>